<evidence type="ECO:0000256" key="1">
    <source>
        <dbReference type="SAM" id="Phobius"/>
    </source>
</evidence>
<dbReference type="PANTHER" id="PTHR11360">
    <property type="entry name" value="MONOCARBOXYLATE TRANSPORTER"/>
    <property type="match status" value="1"/>
</dbReference>
<proteinExistence type="predicted"/>
<keyword evidence="1" id="KW-1133">Transmembrane helix</keyword>
<sequence>YLSDKEFVNRILLYNACIVTCGIATVLSVLCANYVHLSLYCLTFGATSGAFISLTSVILVDLLGLEKLNNAFGLVLLFEGVACLIGPPLTGSFFDWTGSYDWGFVFSGVVIALGGVMLCLIPCVRSKRLTSSTEKEASTIA</sequence>
<feature type="transmembrane region" description="Helical" evidence="1">
    <location>
        <begin position="42"/>
        <end position="64"/>
    </location>
</feature>
<dbReference type="Proteomes" id="UP000192247">
    <property type="component" value="Unassembled WGS sequence"/>
</dbReference>
<accession>A0A1V9X9P9</accession>
<dbReference type="GO" id="GO:0008028">
    <property type="term" value="F:monocarboxylic acid transmembrane transporter activity"/>
    <property type="evidence" value="ECO:0007669"/>
    <property type="project" value="TreeGrafter"/>
</dbReference>
<dbReference type="AlphaFoldDB" id="A0A1V9X9P9"/>
<keyword evidence="1" id="KW-0472">Membrane</keyword>
<dbReference type="SUPFAM" id="SSF103473">
    <property type="entry name" value="MFS general substrate transporter"/>
    <property type="match status" value="1"/>
</dbReference>
<dbReference type="InParanoid" id="A0A1V9X9P9"/>
<feature type="transmembrane region" description="Helical" evidence="1">
    <location>
        <begin position="102"/>
        <end position="124"/>
    </location>
</feature>
<dbReference type="PANTHER" id="PTHR11360:SF284">
    <property type="entry name" value="EG:103B4.3 PROTEIN-RELATED"/>
    <property type="match status" value="1"/>
</dbReference>
<name>A0A1V9X9P9_9ACAR</name>
<feature type="transmembrane region" description="Helical" evidence="1">
    <location>
        <begin position="12"/>
        <end position="36"/>
    </location>
</feature>
<dbReference type="Gene3D" id="1.20.1250.20">
    <property type="entry name" value="MFS general substrate transporter like domains"/>
    <property type="match status" value="1"/>
</dbReference>
<evidence type="ECO:0000313" key="3">
    <source>
        <dbReference type="Proteomes" id="UP000192247"/>
    </source>
</evidence>
<keyword evidence="3" id="KW-1185">Reference proteome</keyword>
<protein>
    <submittedName>
        <fullName evidence="2">Monocarboxylate transporter 14-like</fullName>
    </submittedName>
</protein>
<feature type="non-terminal residue" evidence="2">
    <location>
        <position position="1"/>
    </location>
</feature>
<feature type="transmembrane region" description="Helical" evidence="1">
    <location>
        <begin position="71"/>
        <end position="90"/>
    </location>
</feature>
<gene>
    <name evidence="2" type="ORF">BIW11_01714</name>
</gene>
<comment type="caution">
    <text evidence="2">The sequence shown here is derived from an EMBL/GenBank/DDBJ whole genome shotgun (WGS) entry which is preliminary data.</text>
</comment>
<dbReference type="OrthoDB" id="6511686at2759"/>
<reference evidence="2 3" key="1">
    <citation type="journal article" date="2017" name="Gigascience">
        <title>Draft genome of the honey bee ectoparasitic mite, Tropilaelaps mercedesae, is shaped by the parasitic life history.</title>
        <authorList>
            <person name="Dong X."/>
            <person name="Armstrong S.D."/>
            <person name="Xia D."/>
            <person name="Makepeace B.L."/>
            <person name="Darby A.C."/>
            <person name="Kadowaki T."/>
        </authorList>
    </citation>
    <scope>NUCLEOTIDE SEQUENCE [LARGE SCALE GENOMIC DNA]</scope>
    <source>
        <strain evidence="2">Wuxi-XJTLU</strain>
    </source>
</reference>
<dbReference type="InterPro" id="IPR036259">
    <property type="entry name" value="MFS_trans_sf"/>
</dbReference>
<evidence type="ECO:0000313" key="2">
    <source>
        <dbReference type="EMBL" id="OQR70279.1"/>
    </source>
</evidence>
<dbReference type="EMBL" id="MNPL01018034">
    <property type="protein sequence ID" value="OQR70279.1"/>
    <property type="molecule type" value="Genomic_DNA"/>
</dbReference>
<dbReference type="InterPro" id="IPR050327">
    <property type="entry name" value="Proton-linked_MCT"/>
</dbReference>
<dbReference type="InterPro" id="IPR011701">
    <property type="entry name" value="MFS"/>
</dbReference>
<keyword evidence="1" id="KW-0812">Transmembrane</keyword>
<dbReference type="Pfam" id="PF07690">
    <property type="entry name" value="MFS_1"/>
    <property type="match status" value="1"/>
</dbReference>
<organism evidence="2 3">
    <name type="scientific">Tropilaelaps mercedesae</name>
    <dbReference type="NCBI Taxonomy" id="418985"/>
    <lineage>
        <taxon>Eukaryota</taxon>
        <taxon>Metazoa</taxon>
        <taxon>Ecdysozoa</taxon>
        <taxon>Arthropoda</taxon>
        <taxon>Chelicerata</taxon>
        <taxon>Arachnida</taxon>
        <taxon>Acari</taxon>
        <taxon>Parasitiformes</taxon>
        <taxon>Mesostigmata</taxon>
        <taxon>Gamasina</taxon>
        <taxon>Dermanyssoidea</taxon>
        <taxon>Laelapidae</taxon>
        <taxon>Tropilaelaps</taxon>
    </lineage>
</organism>